<sequence length="312" mass="35295">MQNSMEAKLMLQQAKPAARMAAKQARKKWTKFLFPYLCLLPAFLCFAVFQFFPFFRTLYLSFFLTDSEGRAKAFRGLKNFTMLFLSENYRQVMQNTFLFAGIVIVFSLFLGFLTANLANIKGRGFRMFPMLFTMPVAAAAGSVSLLFEKMFDPTMGIVNKLLHTDIRWFSDPNIALYTVAAITVWMMSGSNFLYLYAGLKNVPKELLESAEVDGAGGFVKILHITLPCLSPMVFFVLITDIIAAFQAFTQVQVITQGGPGNATSVMVYSIYRDAFFNFRFGPAAAQSVLLFAIIFVITLIQFKNEKRMVHYE</sequence>
<reference evidence="9 10" key="2">
    <citation type="submission" date="2024-06" db="EMBL/GenBank/DDBJ databases">
        <title>Caproicibacterium argilliputei sp. nov, a novel caproic acid producing anaerobic bacterium isolated from pit mud.</title>
        <authorList>
            <person name="Xia S."/>
        </authorList>
    </citation>
    <scope>NUCLEOTIDE SEQUENCE [LARGE SCALE GENOMIC DNA]</scope>
    <source>
        <strain evidence="9 10">ZCY20-5</strain>
    </source>
</reference>
<comment type="subcellular location">
    <subcellularLocation>
        <location evidence="1 7">Cell membrane</location>
        <topology evidence="1 7">Multi-pass membrane protein</topology>
    </subcellularLocation>
</comment>
<feature type="transmembrane region" description="Helical" evidence="7">
    <location>
        <begin position="174"/>
        <end position="197"/>
    </location>
</feature>
<feature type="transmembrane region" description="Helical" evidence="7">
    <location>
        <begin position="96"/>
        <end position="115"/>
    </location>
</feature>
<feature type="domain" description="ABC transmembrane type-1" evidence="8">
    <location>
        <begin position="93"/>
        <end position="301"/>
    </location>
</feature>
<feature type="transmembrane region" description="Helical" evidence="7">
    <location>
        <begin position="33"/>
        <end position="55"/>
    </location>
</feature>
<evidence type="ECO:0000256" key="3">
    <source>
        <dbReference type="ARBA" id="ARBA00022475"/>
    </source>
</evidence>
<keyword evidence="3" id="KW-1003">Cell membrane</keyword>
<feature type="transmembrane region" description="Helical" evidence="7">
    <location>
        <begin position="283"/>
        <end position="302"/>
    </location>
</feature>
<evidence type="ECO:0000259" key="8">
    <source>
        <dbReference type="PROSITE" id="PS50928"/>
    </source>
</evidence>
<organism evidence="9 10">
    <name type="scientific">Caproicibacterium argilliputei</name>
    <dbReference type="NCBI Taxonomy" id="3030016"/>
    <lineage>
        <taxon>Bacteria</taxon>
        <taxon>Bacillati</taxon>
        <taxon>Bacillota</taxon>
        <taxon>Clostridia</taxon>
        <taxon>Eubacteriales</taxon>
        <taxon>Oscillospiraceae</taxon>
        <taxon>Caproicibacterium</taxon>
    </lineage>
</organism>
<dbReference type="Pfam" id="PF00528">
    <property type="entry name" value="BPD_transp_1"/>
    <property type="match status" value="1"/>
</dbReference>
<protein>
    <submittedName>
        <fullName evidence="9">Sugar ABC transporter permease</fullName>
    </submittedName>
</protein>
<keyword evidence="2 7" id="KW-0813">Transport</keyword>
<proteinExistence type="inferred from homology"/>
<dbReference type="AlphaFoldDB" id="A0AA97D7L8"/>
<evidence type="ECO:0000256" key="6">
    <source>
        <dbReference type="ARBA" id="ARBA00023136"/>
    </source>
</evidence>
<dbReference type="EMBL" id="CP135996">
    <property type="protein sequence ID" value="WOC31152.1"/>
    <property type="molecule type" value="Genomic_DNA"/>
</dbReference>
<evidence type="ECO:0000256" key="4">
    <source>
        <dbReference type="ARBA" id="ARBA00022692"/>
    </source>
</evidence>
<comment type="similarity">
    <text evidence="7">Belongs to the binding-protein-dependent transport system permease family.</text>
</comment>
<keyword evidence="4 7" id="KW-0812">Transmembrane</keyword>
<keyword evidence="6 7" id="KW-0472">Membrane</keyword>
<evidence type="ECO:0000256" key="2">
    <source>
        <dbReference type="ARBA" id="ARBA00022448"/>
    </source>
</evidence>
<dbReference type="GO" id="GO:0005886">
    <property type="term" value="C:plasma membrane"/>
    <property type="evidence" value="ECO:0007669"/>
    <property type="project" value="UniProtKB-SubCell"/>
</dbReference>
<evidence type="ECO:0000256" key="7">
    <source>
        <dbReference type="RuleBase" id="RU363032"/>
    </source>
</evidence>
<evidence type="ECO:0000313" key="9">
    <source>
        <dbReference type="EMBL" id="WOC31152.1"/>
    </source>
</evidence>
<dbReference type="InterPro" id="IPR051393">
    <property type="entry name" value="ABC_transporter_permease"/>
</dbReference>
<accession>A0AA97D7L8</accession>
<dbReference type="RefSeq" id="WP_275844043.1">
    <property type="nucleotide sequence ID" value="NZ_CP135996.1"/>
</dbReference>
<evidence type="ECO:0000256" key="1">
    <source>
        <dbReference type="ARBA" id="ARBA00004651"/>
    </source>
</evidence>
<evidence type="ECO:0000313" key="10">
    <source>
        <dbReference type="Proteomes" id="UP001300604"/>
    </source>
</evidence>
<dbReference type="PANTHER" id="PTHR30193:SF37">
    <property type="entry name" value="INNER MEMBRANE ABC TRANSPORTER PERMEASE PROTEIN YCJO"/>
    <property type="match status" value="1"/>
</dbReference>
<keyword evidence="10" id="KW-1185">Reference proteome</keyword>
<reference evidence="10" key="1">
    <citation type="submission" date="2024-06" db="EMBL/GenBank/DDBJ databases">
        <title>Caproicibacterium argilliputei sp. nov, a novel caproic acid producing anaerobic bacterium isolated from pit mud.</title>
        <authorList>
            <person name="Zeng C."/>
        </authorList>
    </citation>
    <scope>NUCLEOTIDE SEQUENCE [LARGE SCALE GENOMIC DNA]</scope>
    <source>
        <strain evidence="10">ZCY20-5</strain>
    </source>
</reference>
<gene>
    <name evidence="9" type="ORF">PXC00_07910</name>
</gene>
<dbReference type="PROSITE" id="PS50928">
    <property type="entry name" value="ABC_TM1"/>
    <property type="match status" value="1"/>
</dbReference>
<name>A0AA97D7L8_9FIRM</name>
<feature type="transmembrane region" description="Helical" evidence="7">
    <location>
        <begin position="218"/>
        <end position="238"/>
    </location>
</feature>
<dbReference type="SUPFAM" id="SSF161098">
    <property type="entry name" value="MetI-like"/>
    <property type="match status" value="1"/>
</dbReference>
<dbReference type="CDD" id="cd06261">
    <property type="entry name" value="TM_PBP2"/>
    <property type="match status" value="1"/>
</dbReference>
<feature type="transmembrane region" description="Helical" evidence="7">
    <location>
        <begin position="127"/>
        <end position="147"/>
    </location>
</feature>
<evidence type="ECO:0000256" key="5">
    <source>
        <dbReference type="ARBA" id="ARBA00022989"/>
    </source>
</evidence>
<dbReference type="Proteomes" id="UP001300604">
    <property type="component" value="Chromosome"/>
</dbReference>
<dbReference type="InterPro" id="IPR035906">
    <property type="entry name" value="MetI-like_sf"/>
</dbReference>
<dbReference type="InterPro" id="IPR000515">
    <property type="entry name" value="MetI-like"/>
</dbReference>
<keyword evidence="5 7" id="KW-1133">Transmembrane helix</keyword>
<dbReference type="KEGG" id="carl:PXC00_07910"/>
<dbReference type="PANTHER" id="PTHR30193">
    <property type="entry name" value="ABC TRANSPORTER PERMEASE PROTEIN"/>
    <property type="match status" value="1"/>
</dbReference>
<reference evidence="10" key="3">
    <citation type="submission" date="2024-06" db="EMBL/GenBank/DDBJ databases">
        <authorList>
            <person name="Zeng C."/>
        </authorList>
    </citation>
    <scope>NUCLEOTIDE SEQUENCE [LARGE SCALE GENOMIC DNA]</scope>
    <source>
        <strain evidence="10">ZCY20-5</strain>
    </source>
</reference>
<dbReference type="GO" id="GO:0055085">
    <property type="term" value="P:transmembrane transport"/>
    <property type="evidence" value="ECO:0007669"/>
    <property type="project" value="InterPro"/>
</dbReference>
<dbReference type="Gene3D" id="1.10.3720.10">
    <property type="entry name" value="MetI-like"/>
    <property type="match status" value="1"/>
</dbReference>